<comment type="subcellular location">
    <subcellularLocation>
        <location evidence="1">Cell inner membrane</location>
    </subcellularLocation>
</comment>
<dbReference type="RefSeq" id="WP_146661855.1">
    <property type="nucleotide sequence ID" value="NZ_CP019791.1"/>
</dbReference>
<dbReference type="GO" id="GO:0016746">
    <property type="term" value="F:acyltransferase activity"/>
    <property type="evidence" value="ECO:0007669"/>
    <property type="project" value="UniProtKB-KW"/>
</dbReference>
<keyword evidence="5 7" id="KW-0472">Membrane</keyword>
<dbReference type="EMBL" id="CP019791">
    <property type="protein sequence ID" value="AQT68658.1"/>
    <property type="molecule type" value="Genomic_DNA"/>
</dbReference>
<evidence type="ECO:0000256" key="3">
    <source>
        <dbReference type="ARBA" id="ARBA00022519"/>
    </source>
</evidence>
<keyword evidence="4 8" id="KW-0808">Transferase</keyword>
<evidence type="ECO:0000256" key="2">
    <source>
        <dbReference type="ARBA" id="ARBA00022475"/>
    </source>
</evidence>
<reference evidence="9" key="1">
    <citation type="submission" date="2017-02" db="EMBL/GenBank/DDBJ databases">
        <title>Comparative genomics and description of representatives of a novel lineage of planctomycetes thriving in anoxic sediments.</title>
        <authorList>
            <person name="Spring S."/>
            <person name="Bunk B."/>
            <person name="Sproer C."/>
        </authorList>
    </citation>
    <scope>NUCLEOTIDE SEQUENCE [LARGE SCALE GENOMIC DNA]</scope>
    <source>
        <strain evidence="9">ST-NAGAB-D1</strain>
    </source>
</reference>
<keyword evidence="7" id="KW-1133">Transmembrane helix</keyword>
<dbReference type="CDD" id="cd07984">
    <property type="entry name" value="LPLAT_LABLAT-like"/>
    <property type="match status" value="1"/>
</dbReference>
<keyword evidence="2" id="KW-1003">Cell membrane</keyword>
<feature type="transmembrane region" description="Helical" evidence="7">
    <location>
        <begin position="131"/>
        <end position="157"/>
    </location>
</feature>
<dbReference type="Pfam" id="PF03279">
    <property type="entry name" value="Lip_A_acyltrans"/>
    <property type="match status" value="1"/>
</dbReference>
<dbReference type="EC" id="2.3.1.-" evidence="8"/>
<keyword evidence="3" id="KW-0997">Cell inner membrane</keyword>
<dbReference type="GO" id="GO:0009247">
    <property type="term" value="P:glycolipid biosynthetic process"/>
    <property type="evidence" value="ECO:0007669"/>
    <property type="project" value="UniProtKB-ARBA"/>
</dbReference>
<gene>
    <name evidence="8" type="primary">htrB</name>
    <name evidence="8" type="ORF">STSP2_01827</name>
</gene>
<protein>
    <submittedName>
        <fullName evidence="8">Lipid A biosynthesis lauroyl acyltransferase</fullName>
        <ecNumber evidence="8">2.3.1.-</ecNumber>
    </submittedName>
</protein>
<keyword evidence="7" id="KW-0812">Transmembrane</keyword>
<dbReference type="Proteomes" id="UP000189674">
    <property type="component" value="Chromosome"/>
</dbReference>
<dbReference type="AlphaFoldDB" id="A0A1U9NLP6"/>
<evidence type="ECO:0000256" key="6">
    <source>
        <dbReference type="ARBA" id="ARBA00023315"/>
    </source>
</evidence>
<dbReference type="PANTHER" id="PTHR30606">
    <property type="entry name" value="LIPID A BIOSYNTHESIS LAUROYL ACYLTRANSFERASE"/>
    <property type="match status" value="1"/>
</dbReference>
<dbReference type="OrthoDB" id="9801955at2"/>
<sequence length="320" mass="37888">MSAEKRKKRKKKKKHNPVSDYLTYLGMRLGVAIMHCFPVENNLRFAKKLGSLMWKHYHRGRDRALTNLHASFPEKDEQWIHATGQRSFQQIVMLVVDILFTPKLVRKDNWQQYSRFINAERIKWMMKEEKGLLLLTAHYGNFEIMGYMMGLFGFNIYSIARPLDNKFINNWLYGIRKRKGQKIIDKKGASAIMTQVVDEGATLGFIADQDAGKKGVFVDFFGRKASTYKSIGLMAIQYNLPIGVGCCRRVDDRFFFEMEVQRIITPDEWADKDDPLKWVTQEYSKAMENFIRKDPTQYWWLHRRWKHRPREERKKTARTG</sequence>
<keyword evidence="6 8" id="KW-0012">Acyltransferase</keyword>
<organism evidence="8 9">
    <name type="scientific">Anaerohalosphaera lusitana</name>
    <dbReference type="NCBI Taxonomy" id="1936003"/>
    <lineage>
        <taxon>Bacteria</taxon>
        <taxon>Pseudomonadati</taxon>
        <taxon>Planctomycetota</taxon>
        <taxon>Phycisphaerae</taxon>
        <taxon>Sedimentisphaerales</taxon>
        <taxon>Anaerohalosphaeraceae</taxon>
        <taxon>Anaerohalosphaera</taxon>
    </lineage>
</organism>
<evidence type="ECO:0000313" key="8">
    <source>
        <dbReference type="EMBL" id="AQT68658.1"/>
    </source>
</evidence>
<accession>A0A1U9NLP6</accession>
<dbReference type="PANTHER" id="PTHR30606:SF10">
    <property type="entry name" value="PHOSPHATIDYLINOSITOL MANNOSIDE ACYLTRANSFERASE"/>
    <property type="match status" value="1"/>
</dbReference>
<dbReference type="KEGG" id="alus:STSP2_01827"/>
<evidence type="ECO:0000256" key="7">
    <source>
        <dbReference type="SAM" id="Phobius"/>
    </source>
</evidence>
<proteinExistence type="predicted"/>
<evidence type="ECO:0000256" key="1">
    <source>
        <dbReference type="ARBA" id="ARBA00004533"/>
    </source>
</evidence>
<dbReference type="GO" id="GO:0005886">
    <property type="term" value="C:plasma membrane"/>
    <property type="evidence" value="ECO:0007669"/>
    <property type="project" value="UniProtKB-SubCell"/>
</dbReference>
<evidence type="ECO:0000313" key="9">
    <source>
        <dbReference type="Proteomes" id="UP000189674"/>
    </source>
</evidence>
<name>A0A1U9NLP6_9BACT</name>
<dbReference type="STRING" id="1936003.STSP2_01827"/>
<evidence type="ECO:0000256" key="5">
    <source>
        <dbReference type="ARBA" id="ARBA00023136"/>
    </source>
</evidence>
<dbReference type="InterPro" id="IPR004960">
    <property type="entry name" value="LipA_acyltrans"/>
</dbReference>
<keyword evidence="9" id="KW-1185">Reference proteome</keyword>
<evidence type="ECO:0000256" key="4">
    <source>
        <dbReference type="ARBA" id="ARBA00022679"/>
    </source>
</evidence>